<evidence type="ECO:0000313" key="2">
    <source>
        <dbReference type="EMBL" id="KAJ2688286.1"/>
    </source>
</evidence>
<feature type="compositionally biased region" description="Low complexity" evidence="1">
    <location>
        <begin position="82"/>
        <end position="92"/>
    </location>
</feature>
<feature type="compositionally biased region" description="Acidic residues" evidence="1">
    <location>
        <begin position="93"/>
        <end position="125"/>
    </location>
</feature>
<dbReference type="AlphaFoldDB" id="A0A9W8L5C7"/>
<dbReference type="OrthoDB" id="5598844at2759"/>
<evidence type="ECO:0000313" key="3">
    <source>
        <dbReference type="Proteomes" id="UP001151516"/>
    </source>
</evidence>
<dbReference type="Pfam" id="PF08624">
    <property type="entry name" value="CRC_subunit"/>
    <property type="match status" value="1"/>
</dbReference>
<proteinExistence type="predicted"/>
<keyword evidence="3" id="KW-1185">Reference proteome</keyword>
<feature type="region of interest" description="Disordered" evidence="1">
    <location>
        <begin position="371"/>
        <end position="418"/>
    </location>
</feature>
<comment type="caution">
    <text evidence="2">The sequence shown here is derived from an EMBL/GenBank/DDBJ whole genome shotgun (WGS) entry which is preliminary data.</text>
</comment>
<dbReference type="InterPro" id="IPR013933">
    <property type="entry name" value="CRC_Rsc7/Swp82"/>
</dbReference>
<feature type="region of interest" description="Disordered" evidence="1">
    <location>
        <begin position="36"/>
        <end position="134"/>
    </location>
</feature>
<reference evidence="2" key="1">
    <citation type="submission" date="2022-07" db="EMBL/GenBank/DDBJ databases">
        <title>Phylogenomic reconstructions and comparative analyses of Kickxellomycotina fungi.</title>
        <authorList>
            <person name="Reynolds N.K."/>
            <person name="Stajich J.E."/>
            <person name="Barry K."/>
            <person name="Grigoriev I.V."/>
            <person name="Crous P."/>
            <person name="Smith M.E."/>
        </authorList>
    </citation>
    <scope>NUCLEOTIDE SEQUENCE</scope>
    <source>
        <strain evidence="2">CBS 109367</strain>
    </source>
</reference>
<gene>
    <name evidence="2" type="primary">NPL6_1</name>
    <name evidence="2" type="ORF">IWW39_002330</name>
</gene>
<feature type="compositionally biased region" description="Basic residues" evidence="1">
    <location>
        <begin position="42"/>
        <end position="55"/>
    </location>
</feature>
<protein>
    <submittedName>
        <fullName evidence="2">Chromatin structure-remodeling complex subunit RSC7</fullName>
    </submittedName>
</protein>
<name>A0A9W8L5C7_9FUNG</name>
<accession>A0A9W8L5C7</accession>
<dbReference type="Proteomes" id="UP001151516">
    <property type="component" value="Unassembled WGS sequence"/>
</dbReference>
<feature type="compositionally biased region" description="Acidic residues" evidence="1">
    <location>
        <begin position="371"/>
        <end position="401"/>
    </location>
</feature>
<dbReference type="EMBL" id="JANBTX010000050">
    <property type="protein sequence ID" value="KAJ2688286.1"/>
    <property type="molecule type" value="Genomic_DNA"/>
</dbReference>
<evidence type="ECO:0000256" key="1">
    <source>
        <dbReference type="SAM" id="MobiDB-lite"/>
    </source>
</evidence>
<organism evidence="2 3">
    <name type="scientific">Coemansia spiralis</name>
    <dbReference type="NCBI Taxonomy" id="417178"/>
    <lineage>
        <taxon>Eukaryota</taxon>
        <taxon>Fungi</taxon>
        <taxon>Fungi incertae sedis</taxon>
        <taxon>Zoopagomycota</taxon>
        <taxon>Kickxellomycotina</taxon>
        <taxon>Kickxellomycetes</taxon>
        <taxon>Kickxellales</taxon>
        <taxon>Kickxellaceae</taxon>
        <taxon>Coemansia</taxon>
    </lineage>
</organism>
<sequence length="418" mass="47084">MEPQPFEHPEHGAMDVYLEPAASQPRYVLMPYSDTDQIKAQWPKKKKKPSTHRGSSRSAQSKFMALILEANAKQLNRENGQDDPSTTTTMSDSDGETEAETEQNSADDNDEVPPDDDDGDSDEDTKDLGGEEKIDHNGYLLGGRSYICPVFRSPCRRNPDMLYIPAMECCRFTGFNTPKNMFAAHKNIRQFRLTARERRILRDNLVLNNMFVDRPHVAMVRARAAFKLFGALLVKDGRHIVDDYCEANWQSRNVDGEPCVSGQVVANMDYYREFRANYALGQQPKRPVTAGSQRAKATRLKMPRELSKYLLREFPVVGSCVELMEVVAERMEERKAFKRSLRAGIMPTLPGSAKAESKPTINTGVELIVIDDDSSEEESSEDEESNEDEESSEGEYSSEVEELSKDGLKVVVIDDSSD</sequence>